<gene>
    <name evidence="2" type="ORF">RirG_212030</name>
</gene>
<dbReference type="Proteomes" id="UP000022910">
    <property type="component" value="Unassembled WGS sequence"/>
</dbReference>
<keyword evidence="3" id="KW-1185">Reference proteome</keyword>
<comment type="caution">
    <text evidence="2">The sequence shown here is derived from an EMBL/GenBank/DDBJ whole genome shotgun (WGS) entry which is preliminary data.</text>
</comment>
<accession>A0A015IRN7</accession>
<protein>
    <submittedName>
        <fullName evidence="2">Uncharacterized protein</fullName>
    </submittedName>
</protein>
<name>A0A015IRN7_RHIIW</name>
<organism evidence="2 3">
    <name type="scientific">Rhizophagus irregularis (strain DAOM 197198w)</name>
    <name type="common">Glomus intraradices</name>
    <dbReference type="NCBI Taxonomy" id="1432141"/>
    <lineage>
        <taxon>Eukaryota</taxon>
        <taxon>Fungi</taxon>
        <taxon>Fungi incertae sedis</taxon>
        <taxon>Mucoromycota</taxon>
        <taxon>Glomeromycotina</taxon>
        <taxon>Glomeromycetes</taxon>
        <taxon>Glomerales</taxon>
        <taxon>Glomeraceae</taxon>
        <taxon>Rhizophagus</taxon>
    </lineage>
</organism>
<evidence type="ECO:0000313" key="3">
    <source>
        <dbReference type="Proteomes" id="UP000022910"/>
    </source>
</evidence>
<dbReference type="OrthoDB" id="2332461at2759"/>
<evidence type="ECO:0000313" key="2">
    <source>
        <dbReference type="EMBL" id="EXX56905.1"/>
    </source>
</evidence>
<feature type="region of interest" description="Disordered" evidence="1">
    <location>
        <begin position="1"/>
        <end position="24"/>
    </location>
</feature>
<evidence type="ECO:0000256" key="1">
    <source>
        <dbReference type="SAM" id="MobiDB-lite"/>
    </source>
</evidence>
<reference evidence="2 3" key="1">
    <citation type="submission" date="2014-02" db="EMBL/GenBank/DDBJ databases">
        <title>Single nucleus genome sequencing reveals high similarity among nuclei of an endomycorrhizal fungus.</title>
        <authorList>
            <person name="Lin K."/>
            <person name="Geurts R."/>
            <person name="Zhang Z."/>
            <person name="Limpens E."/>
            <person name="Saunders D.G."/>
            <person name="Mu D."/>
            <person name="Pang E."/>
            <person name="Cao H."/>
            <person name="Cha H."/>
            <person name="Lin T."/>
            <person name="Zhou Q."/>
            <person name="Shang Y."/>
            <person name="Li Y."/>
            <person name="Ivanov S."/>
            <person name="Sharma T."/>
            <person name="Velzen R.V."/>
            <person name="Ruijter N.D."/>
            <person name="Aanen D.K."/>
            <person name="Win J."/>
            <person name="Kamoun S."/>
            <person name="Bisseling T."/>
            <person name="Huang S."/>
        </authorList>
    </citation>
    <scope>NUCLEOTIDE SEQUENCE [LARGE SCALE GENOMIC DNA]</scope>
    <source>
        <strain evidence="3">DAOM197198w</strain>
    </source>
</reference>
<dbReference type="EMBL" id="JEMT01027496">
    <property type="protein sequence ID" value="EXX56905.1"/>
    <property type="molecule type" value="Genomic_DNA"/>
</dbReference>
<dbReference type="HOGENOM" id="CLU_970257_0_0_1"/>
<sequence length="257" mass="30259">MQNLDEQAIFSSSSPQFDTNNISMSSSGNATAALDNMSPTITSYTVPDENQPLQVNIQEMQPIQDYQQIPSDLSPLEYLQEPVTNEYSFFYVPYGDFQIYHITCTELSLTFENVSQLINNTDNSSINNIYVFYHQQPEVEKIYKVTCKMISHTFIFQFLNKIIYGNQFTQCEHQQQEFSNRHQENLKSHLKRDFTYYLTPKQIHEQNCDLFYQDYDNYQNYNTNILPFNQDSSCQFYTIQNGSDNYIQSYYDGNFSQ</sequence>
<proteinExistence type="predicted"/>
<dbReference type="AlphaFoldDB" id="A0A015IRN7"/>